<gene>
    <name evidence="3" type="ORF">SELMODRAFT_440341</name>
</gene>
<dbReference type="HOGENOM" id="CLU_350006_0_0_1"/>
<accession>D8RB39</accession>
<evidence type="ECO:0000259" key="2">
    <source>
        <dbReference type="PROSITE" id="PS51644"/>
    </source>
</evidence>
<protein>
    <recommendedName>
        <fullName evidence="2">HTH OST-type domain-containing protein</fullName>
    </recommendedName>
</protein>
<feature type="compositionally biased region" description="Acidic residues" evidence="1">
    <location>
        <begin position="52"/>
        <end position="61"/>
    </location>
</feature>
<name>D8RB39_SELML</name>
<evidence type="ECO:0000313" key="3">
    <source>
        <dbReference type="EMBL" id="EFJ30423.1"/>
    </source>
</evidence>
<dbReference type="PROSITE" id="PS51644">
    <property type="entry name" value="HTH_OST"/>
    <property type="match status" value="1"/>
</dbReference>
<organism evidence="4">
    <name type="scientific">Selaginella moellendorffii</name>
    <name type="common">Spikemoss</name>
    <dbReference type="NCBI Taxonomy" id="88036"/>
    <lineage>
        <taxon>Eukaryota</taxon>
        <taxon>Viridiplantae</taxon>
        <taxon>Streptophyta</taxon>
        <taxon>Embryophyta</taxon>
        <taxon>Tracheophyta</taxon>
        <taxon>Lycopodiopsida</taxon>
        <taxon>Selaginellales</taxon>
        <taxon>Selaginellaceae</taxon>
        <taxon>Selaginella</taxon>
    </lineage>
</organism>
<dbReference type="Gene3D" id="3.30.420.610">
    <property type="entry name" value="LOTUS domain-like"/>
    <property type="match status" value="1"/>
</dbReference>
<sequence>MESVKAGESYDSDEWSSSHGEEEDHQSVGIKCDNGWDEEEAEKSECTSQSSWDEEEDEQDEVQSFLEETPEFRAKVQYQVRVVALIPGFENSGRKVSTFPHFYKLRFGKSLLEKTGFSSADLLCKSMPHVIQRQALDEHGQVLLVESPKNTRIVAGIRSGLRRIVFHVLRQYPKGVSAGILDEECSKLLARPLSVVLSELTYDTPNVECMVRDMADIASFRQLSTPGGSRVFLSSEAEDPTLTDGILVGVPRLHHSSKENGDSHVNEAVAEINDILQARFKMIVLLALHSRGLEINRLQKTFAELYTENLDCRVLGFSHIEELLGAWTDIALVQEETRKVFLRPSEKNSRLLKTLSSGLRLAVFSTLLKCYPDGLEPAQVVSHLQQSQILEAYGEELELHQFCFVVDDMMDFIRFGSREDGTLVLKLRDSSFPVVELPECSQADDEIAKLCLEGEESAASPKVVQLAALYPPVVEVENDDDNGDGEMETSGEALEQQLRLILGSPAHAESGLLLPDLVSVYKERSGRSLNATQVKSFASRTPGLLRMSNDRVWLIDSPRNSRIVWVTRAGLRQVLYWALVKNPGGVWSELLEGWFTDFTGYSLEAILRRHGYRASSKEPLLPVCEFLHDMGDLCKGHSNRTVEFFTLAGGRVEDPVESDSRFLGLSSGEIEYNPVKLCLELDKAVRGRLGAGEKEEDGQHSEISMEQEPFPEESEEEEEEEEEAEEKSNGYDPPKAYATPLVVPS</sequence>
<evidence type="ECO:0000256" key="1">
    <source>
        <dbReference type="SAM" id="MobiDB-lite"/>
    </source>
</evidence>
<dbReference type="AlphaFoldDB" id="D8RB39"/>
<dbReference type="KEGG" id="smo:SELMODRAFT_440341"/>
<reference evidence="3 4" key="1">
    <citation type="journal article" date="2011" name="Science">
        <title>The Selaginella genome identifies genetic changes associated with the evolution of vascular plants.</title>
        <authorList>
            <person name="Banks J.A."/>
            <person name="Nishiyama T."/>
            <person name="Hasebe M."/>
            <person name="Bowman J.L."/>
            <person name="Gribskov M."/>
            <person name="dePamphilis C."/>
            <person name="Albert V.A."/>
            <person name="Aono N."/>
            <person name="Aoyama T."/>
            <person name="Ambrose B.A."/>
            <person name="Ashton N.W."/>
            <person name="Axtell M.J."/>
            <person name="Barker E."/>
            <person name="Barker M.S."/>
            <person name="Bennetzen J.L."/>
            <person name="Bonawitz N.D."/>
            <person name="Chapple C."/>
            <person name="Cheng C."/>
            <person name="Correa L.G."/>
            <person name="Dacre M."/>
            <person name="DeBarry J."/>
            <person name="Dreyer I."/>
            <person name="Elias M."/>
            <person name="Engstrom E.M."/>
            <person name="Estelle M."/>
            <person name="Feng L."/>
            <person name="Finet C."/>
            <person name="Floyd S.K."/>
            <person name="Frommer W.B."/>
            <person name="Fujita T."/>
            <person name="Gramzow L."/>
            <person name="Gutensohn M."/>
            <person name="Harholt J."/>
            <person name="Hattori M."/>
            <person name="Heyl A."/>
            <person name="Hirai T."/>
            <person name="Hiwatashi Y."/>
            <person name="Ishikawa M."/>
            <person name="Iwata M."/>
            <person name="Karol K.G."/>
            <person name="Koehler B."/>
            <person name="Kolukisaoglu U."/>
            <person name="Kubo M."/>
            <person name="Kurata T."/>
            <person name="Lalonde S."/>
            <person name="Li K."/>
            <person name="Li Y."/>
            <person name="Litt A."/>
            <person name="Lyons E."/>
            <person name="Manning G."/>
            <person name="Maruyama T."/>
            <person name="Michael T.P."/>
            <person name="Mikami K."/>
            <person name="Miyazaki S."/>
            <person name="Morinaga S."/>
            <person name="Murata T."/>
            <person name="Mueller-Roeber B."/>
            <person name="Nelson D.R."/>
            <person name="Obara M."/>
            <person name="Oguri Y."/>
            <person name="Olmstead R.G."/>
            <person name="Onodera N."/>
            <person name="Petersen B.L."/>
            <person name="Pils B."/>
            <person name="Prigge M."/>
            <person name="Rensing S.A."/>
            <person name="Riano-Pachon D.M."/>
            <person name="Roberts A.W."/>
            <person name="Sato Y."/>
            <person name="Scheller H.V."/>
            <person name="Schulz B."/>
            <person name="Schulz C."/>
            <person name="Shakirov E.V."/>
            <person name="Shibagaki N."/>
            <person name="Shinohara N."/>
            <person name="Shippen D.E."/>
            <person name="Soerensen I."/>
            <person name="Sotooka R."/>
            <person name="Sugimoto N."/>
            <person name="Sugita M."/>
            <person name="Sumikawa N."/>
            <person name="Tanurdzic M."/>
            <person name="Theissen G."/>
            <person name="Ulvskov P."/>
            <person name="Wakazuki S."/>
            <person name="Weng J.K."/>
            <person name="Willats W.W."/>
            <person name="Wipf D."/>
            <person name="Wolf P.G."/>
            <person name="Yang L."/>
            <person name="Zimmer A.D."/>
            <person name="Zhu Q."/>
            <person name="Mitros T."/>
            <person name="Hellsten U."/>
            <person name="Loque D."/>
            <person name="Otillar R."/>
            <person name="Salamov A."/>
            <person name="Schmutz J."/>
            <person name="Shapiro H."/>
            <person name="Lindquist E."/>
            <person name="Lucas S."/>
            <person name="Rokhsar D."/>
            <person name="Grigoriev I.V."/>
        </authorList>
    </citation>
    <scope>NUCLEOTIDE SEQUENCE [LARGE SCALE GENOMIC DNA]</scope>
</reference>
<feature type="domain" description="HTH OST-type" evidence="2">
    <location>
        <begin position="272"/>
        <end position="346"/>
    </location>
</feature>
<dbReference type="OrthoDB" id="1927452at2759"/>
<feature type="compositionally biased region" description="Basic and acidic residues" evidence="1">
    <location>
        <begin position="690"/>
        <end position="700"/>
    </location>
</feature>
<proteinExistence type="predicted"/>
<dbReference type="Pfam" id="PF12872">
    <property type="entry name" value="OST-HTH"/>
    <property type="match status" value="1"/>
</dbReference>
<feature type="region of interest" description="Disordered" evidence="1">
    <location>
        <begin position="690"/>
        <end position="745"/>
    </location>
</feature>
<dbReference type="EMBL" id="GL377575">
    <property type="protein sequence ID" value="EFJ30423.1"/>
    <property type="molecule type" value="Genomic_DNA"/>
</dbReference>
<dbReference type="InterPro" id="IPR025605">
    <property type="entry name" value="OST-HTH/LOTUS_dom"/>
</dbReference>
<dbReference type="Proteomes" id="UP000001514">
    <property type="component" value="Unassembled WGS sequence"/>
</dbReference>
<feature type="compositionally biased region" description="Acidic residues" evidence="1">
    <location>
        <begin position="709"/>
        <end position="725"/>
    </location>
</feature>
<evidence type="ECO:0000313" key="4">
    <source>
        <dbReference type="Proteomes" id="UP000001514"/>
    </source>
</evidence>
<dbReference type="InParanoid" id="D8RB39"/>
<dbReference type="InterPro" id="IPR041966">
    <property type="entry name" value="LOTUS-like"/>
</dbReference>
<feature type="region of interest" description="Disordered" evidence="1">
    <location>
        <begin position="1"/>
        <end position="64"/>
    </location>
</feature>
<keyword evidence="4" id="KW-1185">Reference proteome</keyword>
<dbReference type="Gramene" id="EFJ30423">
    <property type="protein sequence ID" value="EFJ30423"/>
    <property type="gene ID" value="SELMODRAFT_440341"/>
</dbReference>
<dbReference type="eggNOG" id="ENOG502SIFN">
    <property type="taxonomic scope" value="Eukaryota"/>
</dbReference>